<evidence type="ECO:0000313" key="3">
    <source>
        <dbReference type="Proteomes" id="UP000317494"/>
    </source>
</evidence>
<comment type="caution">
    <text evidence="2">The sequence shown here is derived from an EMBL/GenBank/DDBJ whole genome shotgun (WGS) entry which is preliminary data.</text>
</comment>
<protein>
    <submittedName>
        <fullName evidence="2">Uncharacterized protein</fullName>
    </submittedName>
</protein>
<gene>
    <name evidence="2" type="ORF">SeMB42_g06855</name>
</gene>
<evidence type="ECO:0000313" key="2">
    <source>
        <dbReference type="EMBL" id="TPX37836.1"/>
    </source>
</evidence>
<dbReference type="Proteomes" id="UP000317494">
    <property type="component" value="Unassembled WGS sequence"/>
</dbReference>
<reference evidence="2 3" key="1">
    <citation type="journal article" date="2019" name="Sci. Rep.">
        <title>Comparative genomics of chytrid fungi reveal insights into the obligate biotrophic and pathogenic lifestyle of Synchytrium endobioticum.</title>
        <authorList>
            <person name="van de Vossenberg B.T.L.H."/>
            <person name="Warris S."/>
            <person name="Nguyen H.D.T."/>
            <person name="van Gent-Pelzer M.P.E."/>
            <person name="Joly D.L."/>
            <person name="van de Geest H.C."/>
            <person name="Bonants P.J.M."/>
            <person name="Smith D.S."/>
            <person name="Levesque C.A."/>
            <person name="van der Lee T.A.J."/>
        </authorList>
    </citation>
    <scope>NUCLEOTIDE SEQUENCE [LARGE SCALE GENOMIC DNA]</scope>
    <source>
        <strain evidence="2 3">MB42</strain>
    </source>
</reference>
<dbReference type="AlphaFoldDB" id="A0A507CI48"/>
<keyword evidence="3" id="KW-1185">Reference proteome</keyword>
<dbReference type="VEuPathDB" id="FungiDB:SeMB42_g06855"/>
<organism evidence="2 3">
    <name type="scientific">Synchytrium endobioticum</name>
    <dbReference type="NCBI Taxonomy" id="286115"/>
    <lineage>
        <taxon>Eukaryota</taxon>
        <taxon>Fungi</taxon>
        <taxon>Fungi incertae sedis</taxon>
        <taxon>Chytridiomycota</taxon>
        <taxon>Chytridiomycota incertae sedis</taxon>
        <taxon>Chytridiomycetes</taxon>
        <taxon>Synchytriales</taxon>
        <taxon>Synchytriaceae</taxon>
        <taxon>Synchytrium</taxon>
    </lineage>
</organism>
<accession>A0A507CI48</accession>
<proteinExistence type="predicted"/>
<evidence type="ECO:0000256" key="1">
    <source>
        <dbReference type="SAM" id="MobiDB-lite"/>
    </source>
</evidence>
<feature type="region of interest" description="Disordered" evidence="1">
    <location>
        <begin position="63"/>
        <end position="86"/>
    </location>
</feature>
<dbReference type="EMBL" id="QEAN01000416">
    <property type="protein sequence ID" value="TPX37836.1"/>
    <property type="molecule type" value="Genomic_DNA"/>
</dbReference>
<sequence length="281" mass="30840">MPAGPPEHPSLVPVPVPVPAHHQNINPVSIQVSRPALTCPTILALETHLSPSEPVLTWWQSTSASPATTNPTTTTTTPTPSLPPSSLFTPNDTSTTFPQAYESLSSSLNLAPLTIRDRDLMDLFFRITTESEALQAESLVSKWRAAAKPWSPADSHVLVEALLRTGAHEVLLDRLCNVYKYALIPRQADIEALLREFRRQCSAANDNKDDDNTGPDQPQLKALDKCYRTFAVALYHHIVPSCQMYLDLIMAGIETGTEQGHCRSLVTRDEAISLGYDVPPL</sequence>
<name>A0A507CI48_9FUNG</name>